<accession>A0A284R414</accession>
<protein>
    <submittedName>
        <fullName evidence="1">Uncharacterized protein</fullName>
    </submittedName>
</protein>
<reference evidence="2" key="1">
    <citation type="journal article" date="2017" name="Nat. Ecol. Evol.">
        <title>Genome expansion and lineage-specific genetic innovations in the forest pathogenic fungi Armillaria.</title>
        <authorList>
            <person name="Sipos G."/>
            <person name="Prasanna A.N."/>
            <person name="Walter M.C."/>
            <person name="O'Connor E."/>
            <person name="Balint B."/>
            <person name="Krizsan K."/>
            <person name="Kiss B."/>
            <person name="Hess J."/>
            <person name="Varga T."/>
            <person name="Slot J."/>
            <person name="Riley R."/>
            <person name="Boka B."/>
            <person name="Rigling D."/>
            <person name="Barry K."/>
            <person name="Lee J."/>
            <person name="Mihaltcheva S."/>
            <person name="LaButti K."/>
            <person name="Lipzen A."/>
            <person name="Waldron R."/>
            <person name="Moloney N.M."/>
            <person name="Sperisen C."/>
            <person name="Kredics L."/>
            <person name="Vagvoelgyi C."/>
            <person name="Patrignani A."/>
            <person name="Fitzpatrick D."/>
            <person name="Nagy I."/>
            <person name="Doyle S."/>
            <person name="Anderson J.B."/>
            <person name="Grigoriev I.V."/>
            <person name="Gueldener U."/>
            <person name="Muensterkoetter M."/>
            <person name="Nagy L.G."/>
        </authorList>
    </citation>
    <scope>NUCLEOTIDE SEQUENCE [LARGE SCALE GENOMIC DNA]</scope>
    <source>
        <strain evidence="2">C18/9</strain>
    </source>
</reference>
<gene>
    <name evidence="1" type="ORF">ARMOST_06809</name>
</gene>
<evidence type="ECO:0000313" key="1">
    <source>
        <dbReference type="EMBL" id="SJL03454.1"/>
    </source>
</evidence>
<proteinExistence type="predicted"/>
<sequence length="88" mass="9924">MFASLLDVGFNPPRCPNAYTIPGGREMIKIVQEEEETANKRIADMVFGNLDDPVLSDSSKAIFTKGQGRQAQDIQWCEEQQKIVEICY</sequence>
<dbReference type="AlphaFoldDB" id="A0A284R414"/>
<dbReference type="EMBL" id="FUEG01000004">
    <property type="protein sequence ID" value="SJL03454.1"/>
    <property type="molecule type" value="Genomic_DNA"/>
</dbReference>
<organism evidence="1 2">
    <name type="scientific">Armillaria ostoyae</name>
    <name type="common">Armillaria root rot fungus</name>
    <dbReference type="NCBI Taxonomy" id="47428"/>
    <lineage>
        <taxon>Eukaryota</taxon>
        <taxon>Fungi</taxon>
        <taxon>Dikarya</taxon>
        <taxon>Basidiomycota</taxon>
        <taxon>Agaricomycotina</taxon>
        <taxon>Agaricomycetes</taxon>
        <taxon>Agaricomycetidae</taxon>
        <taxon>Agaricales</taxon>
        <taxon>Marasmiineae</taxon>
        <taxon>Physalacriaceae</taxon>
        <taxon>Armillaria</taxon>
    </lineage>
</organism>
<name>A0A284R414_ARMOS</name>
<dbReference type="OrthoDB" id="10591933at2759"/>
<dbReference type="Proteomes" id="UP000219338">
    <property type="component" value="Unassembled WGS sequence"/>
</dbReference>
<evidence type="ECO:0000313" key="2">
    <source>
        <dbReference type="Proteomes" id="UP000219338"/>
    </source>
</evidence>
<keyword evidence="2" id="KW-1185">Reference proteome</keyword>